<dbReference type="GO" id="GO:0003700">
    <property type="term" value="F:DNA-binding transcription factor activity"/>
    <property type="evidence" value="ECO:0007669"/>
    <property type="project" value="TreeGrafter"/>
</dbReference>
<dbReference type="AlphaFoldDB" id="A0A936K7X8"/>
<dbReference type="GO" id="GO:0005829">
    <property type="term" value="C:cytosol"/>
    <property type="evidence" value="ECO:0007669"/>
    <property type="project" value="TreeGrafter"/>
</dbReference>
<name>A0A936K7X8_9BACT</name>
<accession>A0A936K7X8</accession>
<reference evidence="1 2" key="1">
    <citation type="submission" date="2020-10" db="EMBL/GenBank/DDBJ databases">
        <title>Connecting structure to function with the recovery of over 1000 high-quality activated sludge metagenome-assembled genomes encoding full-length rRNA genes using long-read sequencing.</title>
        <authorList>
            <person name="Singleton C.M."/>
            <person name="Petriglieri F."/>
            <person name="Kristensen J.M."/>
            <person name="Kirkegaard R.H."/>
            <person name="Michaelsen T.Y."/>
            <person name="Andersen M.H."/>
            <person name="Karst S.M."/>
            <person name="Dueholm M.S."/>
            <person name="Nielsen P.H."/>
            <person name="Albertsen M."/>
        </authorList>
    </citation>
    <scope>NUCLEOTIDE SEQUENCE [LARGE SCALE GENOMIC DNA]</scope>
    <source>
        <strain evidence="1">OdNE_18-Q3-R46-58_MAXAC.008</strain>
    </source>
</reference>
<dbReference type="Gene3D" id="1.10.10.10">
    <property type="entry name" value="Winged helix-like DNA-binding domain superfamily/Winged helix DNA-binding domain"/>
    <property type="match status" value="1"/>
</dbReference>
<proteinExistence type="predicted"/>
<dbReference type="InterPro" id="IPR036388">
    <property type="entry name" value="WH-like_DNA-bd_sf"/>
</dbReference>
<sequence length="166" mass="17520">MLGISRQTDYAARVVLHLACLAPGARVPIADIAKHRMLPLDFIRRIVGDLVKAGILATSRGSGGGVSLARPAADISLGEVVQAMEGGVALNHCVSDRRVCPLASACPVQSVWVDATQVLEDYLASVRFDALAQRSEIHQPAHLRVQELGRVRGAARCAVPKATLAG</sequence>
<evidence type="ECO:0000313" key="2">
    <source>
        <dbReference type="Proteomes" id="UP000709959"/>
    </source>
</evidence>
<dbReference type="InterPro" id="IPR000944">
    <property type="entry name" value="Tscrpt_reg_Rrf2"/>
</dbReference>
<dbReference type="PANTHER" id="PTHR33221">
    <property type="entry name" value="WINGED HELIX-TURN-HELIX TRANSCRIPTIONAL REGULATOR, RRF2 FAMILY"/>
    <property type="match status" value="1"/>
</dbReference>
<dbReference type="Proteomes" id="UP000709959">
    <property type="component" value="Unassembled WGS sequence"/>
</dbReference>
<dbReference type="PANTHER" id="PTHR33221:SF2">
    <property type="entry name" value="TRANSCRIPTIONAL REGULATOR"/>
    <property type="match status" value="1"/>
</dbReference>
<dbReference type="EMBL" id="JADKCH010000025">
    <property type="protein sequence ID" value="MBK8573635.1"/>
    <property type="molecule type" value="Genomic_DNA"/>
</dbReference>
<organism evidence="1 2">
    <name type="scientific">Candidatus Geothrix odensensis</name>
    <dbReference type="NCBI Taxonomy" id="2954440"/>
    <lineage>
        <taxon>Bacteria</taxon>
        <taxon>Pseudomonadati</taxon>
        <taxon>Acidobacteriota</taxon>
        <taxon>Holophagae</taxon>
        <taxon>Holophagales</taxon>
        <taxon>Holophagaceae</taxon>
        <taxon>Geothrix</taxon>
    </lineage>
</organism>
<dbReference type="SUPFAM" id="SSF46785">
    <property type="entry name" value="Winged helix' DNA-binding domain"/>
    <property type="match status" value="1"/>
</dbReference>
<dbReference type="Pfam" id="PF02082">
    <property type="entry name" value="Rrf2"/>
    <property type="match status" value="1"/>
</dbReference>
<dbReference type="PROSITE" id="PS01332">
    <property type="entry name" value="HTH_RRF2_1"/>
    <property type="match status" value="1"/>
</dbReference>
<dbReference type="PROSITE" id="PS51197">
    <property type="entry name" value="HTH_RRF2_2"/>
    <property type="match status" value="1"/>
</dbReference>
<protein>
    <submittedName>
        <fullName evidence="1">Rrf2 family transcriptional regulator</fullName>
    </submittedName>
</protein>
<evidence type="ECO:0000313" key="1">
    <source>
        <dbReference type="EMBL" id="MBK8573635.1"/>
    </source>
</evidence>
<gene>
    <name evidence="1" type="ORF">IPN91_13635</name>
</gene>
<comment type="caution">
    <text evidence="1">The sequence shown here is derived from an EMBL/GenBank/DDBJ whole genome shotgun (WGS) entry which is preliminary data.</text>
</comment>
<dbReference type="InterPro" id="IPR030489">
    <property type="entry name" value="TR_Rrf2-type_CS"/>
</dbReference>
<dbReference type="NCBIfam" id="TIGR00738">
    <property type="entry name" value="rrf2_super"/>
    <property type="match status" value="1"/>
</dbReference>
<dbReference type="InterPro" id="IPR036390">
    <property type="entry name" value="WH_DNA-bd_sf"/>
</dbReference>